<sequence length="303" mass="35022">MRKSLESLIRNSVSLKFTLPNLDEEITVSQVNQGKFDDYCYEGASDSSVSKIIYNGIVEFANNEFKIDYEDIEKEQLKTIQRKIKYNRNAKQSEKLKYGFYGEVLLDLFLRVFFNTEVFVARGYFYSPIENSEAKGFDAFHLIENNNALELWFGEAKFYQSFYSGIKSVLNKLNTSLSDDYLTKNILVIINEWENMTTTSPKAKAILDKIDDDPEIVIADELIANDIELVYPIMVAYQRESSHSYEESIRDCVNKISDILSQQTSNFSMSIKVSIFVILLPVNNSNKVKEDVIEWIEQKKPLI</sequence>
<dbReference type="InterPro" id="IPR014976">
    <property type="entry name" value="AbpA_HamA_C"/>
</dbReference>
<protein>
    <recommendedName>
        <fullName evidence="1">Anti-bacteriophage protein A/HamA C-terminal domain-containing protein</fullName>
    </recommendedName>
</protein>
<proteinExistence type="predicted"/>
<dbReference type="Pfam" id="PF08878">
    <property type="entry name" value="HamA"/>
    <property type="match status" value="1"/>
</dbReference>
<evidence type="ECO:0000313" key="2">
    <source>
        <dbReference type="EMBL" id="SDL94356.1"/>
    </source>
</evidence>
<dbReference type="AlphaFoldDB" id="A0A1G9P6D7"/>
<feature type="domain" description="Anti-bacteriophage protein A/HamA C-terminal" evidence="1">
    <location>
        <begin position="45"/>
        <end position="295"/>
    </location>
</feature>
<dbReference type="Proteomes" id="UP000183162">
    <property type="component" value="Unassembled WGS sequence"/>
</dbReference>
<evidence type="ECO:0000259" key="1">
    <source>
        <dbReference type="Pfam" id="PF08878"/>
    </source>
</evidence>
<organism evidence="2 3">
    <name type="scientific">Streptococcus equinus</name>
    <name type="common">Streptococcus bovis</name>
    <dbReference type="NCBI Taxonomy" id="1335"/>
    <lineage>
        <taxon>Bacteria</taxon>
        <taxon>Bacillati</taxon>
        <taxon>Bacillota</taxon>
        <taxon>Bacilli</taxon>
        <taxon>Lactobacillales</taxon>
        <taxon>Streptococcaceae</taxon>
        <taxon>Streptococcus</taxon>
    </lineage>
</organism>
<reference evidence="2 3" key="1">
    <citation type="submission" date="2016-10" db="EMBL/GenBank/DDBJ databases">
        <authorList>
            <person name="de Groot N.N."/>
        </authorList>
    </citation>
    <scope>NUCLEOTIDE SEQUENCE [LARGE SCALE GENOMIC DNA]</scope>
    <source>
        <strain evidence="2 3">Sb09</strain>
    </source>
</reference>
<gene>
    <name evidence="2" type="ORF">SAMN05216400_2012</name>
</gene>
<name>A0A1G9P6D7_STREI</name>
<dbReference type="EMBL" id="FNGX01000009">
    <property type="protein sequence ID" value="SDL94356.1"/>
    <property type="molecule type" value="Genomic_DNA"/>
</dbReference>
<accession>A0A1G9P6D7</accession>
<evidence type="ECO:0000313" key="3">
    <source>
        <dbReference type="Proteomes" id="UP000183162"/>
    </source>
</evidence>
<dbReference type="OrthoDB" id="785623at2"/>